<accession>A0A1R1Y7U4</accession>
<keyword evidence="2" id="KW-1185">Reference proteome</keyword>
<protein>
    <submittedName>
        <fullName evidence="1">Uncharacterized protein</fullName>
    </submittedName>
</protein>
<feature type="non-terminal residue" evidence="1">
    <location>
        <position position="88"/>
    </location>
</feature>
<sequence length="88" mass="10358">MLSRVVELIEEHGDDDCQRVLLDFQLSKLLSVDDPKVDFSMLMKEAIQNNNYSKSDDLKNKVEESIYSDLRKIKNLESEEMSREYRAK</sequence>
<comment type="caution">
    <text evidence="1">The sequence shown here is derived from an EMBL/GenBank/DDBJ whole genome shotgun (WGS) entry which is preliminary data.</text>
</comment>
<evidence type="ECO:0000313" key="2">
    <source>
        <dbReference type="Proteomes" id="UP000187283"/>
    </source>
</evidence>
<name>A0A1R1Y7U4_9FUNG</name>
<organism evidence="1 2">
    <name type="scientific">Smittium culicis</name>
    <dbReference type="NCBI Taxonomy" id="133412"/>
    <lineage>
        <taxon>Eukaryota</taxon>
        <taxon>Fungi</taxon>
        <taxon>Fungi incertae sedis</taxon>
        <taxon>Zoopagomycota</taxon>
        <taxon>Kickxellomycotina</taxon>
        <taxon>Harpellomycetes</taxon>
        <taxon>Harpellales</taxon>
        <taxon>Legeriomycetaceae</taxon>
        <taxon>Smittium</taxon>
    </lineage>
</organism>
<gene>
    <name evidence="1" type="ORF">AYI70_g2553</name>
</gene>
<reference evidence="1 2" key="1">
    <citation type="submission" date="2017-01" db="EMBL/GenBank/DDBJ databases">
        <authorList>
            <person name="Mah S.A."/>
            <person name="Swanson W.J."/>
            <person name="Moy G.W."/>
            <person name="Vacquier V.D."/>
        </authorList>
    </citation>
    <scope>NUCLEOTIDE SEQUENCE [LARGE SCALE GENOMIC DNA]</scope>
    <source>
        <strain evidence="1 2">GSMNP</strain>
    </source>
</reference>
<proteinExistence type="predicted"/>
<evidence type="ECO:0000313" key="1">
    <source>
        <dbReference type="EMBL" id="OMJ22968.1"/>
    </source>
</evidence>
<dbReference type="Proteomes" id="UP000187283">
    <property type="component" value="Unassembled WGS sequence"/>
</dbReference>
<dbReference type="AlphaFoldDB" id="A0A1R1Y7U4"/>
<dbReference type="EMBL" id="LSSN01000635">
    <property type="protein sequence ID" value="OMJ22968.1"/>
    <property type="molecule type" value="Genomic_DNA"/>
</dbReference>